<dbReference type="GO" id="GO:0017057">
    <property type="term" value="F:6-phosphogluconolactonase activity"/>
    <property type="evidence" value="ECO:0007669"/>
    <property type="project" value="TreeGrafter"/>
</dbReference>
<dbReference type="STRING" id="1291734.FD02_GL001585"/>
<keyword evidence="3" id="KW-1185">Reference proteome</keyword>
<dbReference type="Pfam" id="PF10282">
    <property type="entry name" value="Lactonase"/>
    <property type="match status" value="1"/>
</dbReference>
<dbReference type="InterPro" id="IPR050282">
    <property type="entry name" value="Cycloisomerase_2"/>
</dbReference>
<name>A0A0R1JVT5_9LACO</name>
<sequence length="339" mass="35843">MIEKFLIGGYTKRGGAGIYAASFDPDTATVTTPQPYITSLGSPTYLAVAGGKTLYAVTAGDGVGGVTSFALGAQPKQLNQLLQPGTSPAHISVDEPRQLVFAGNYHEGRVDVYAINADGSLTHTDTVQHHGSGPRPEQDSAHVHFTTVAPDGRLAVVDLGNDTVTTYAVSAGGQLSDERTLTLPAGYGPRHLVFHHRLPIAYLLGELSSQVSVLNYADGTFTLGQTWSTIPADWHAFNGAAAIRLSADDGFLYTSNRGHNSLTVYAVATTGTSLTQVQQISTAGDFPRDFDLDPSQGFVLAVNQKSDNATLYKRASDTGLLTPLVQDIPAPEATNVCFY</sequence>
<dbReference type="InterPro" id="IPR011048">
    <property type="entry name" value="Haem_d1_sf"/>
</dbReference>
<reference evidence="2 3" key="1">
    <citation type="journal article" date="2015" name="Genome Announc.">
        <title>Expanding the biotechnology potential of lactobacilli through comparative genomics of 213 strains and associated genera.</title>
        <authorList>
            <person name="Sun Z."/>
            <person name="Harris H.M."/>
            <person name="McCann A."/>
            <person name="Guo C."/>
            <person name="Argimon S."/>
            <person name="Zhang W."/>
            <person name="Yang X."/>
            <person name="Jeffery I.B."/>
            <person name="Cooney J.C."/>
            <person name="Kagawa T.F."/>
            <person name="Liu W."/>
            <person name="Song Y."/>
            <person name="Salvetti E."/>
            <person name="Wrobel A."/>
            <person name="Rasinkangas P."/>
            <person name="Parkhill J."/>
            <person name="Rea M.C."/>
            <person name="O'Sullivan O."/>
            <person name="Ritari J."/>
            <person name="Douillard F.P."/>
            <person name="Paul Ross R."/>
            <person name="Yang R."/>
            <person name="Briner A.E."/>
            <person name="Felis G.E."/>
            <person name="de Vos W.M."/>
            <person name="Barrangou R."/>
            <person name="Klaenhammer T.R."/>
            <person name="Caufield P.W."/>
            <person name="Cui Y."/>
            <person name="Zhang H."/>
            <person name="O'Toole P.W."/>
        </authorList>
    </citation>
    <scope>NUCLEOTIDE SEQUENCE [LARGE SCALE GENOMIC DNA]</scope>
    <source>
        <strain evidence="2 3">JCM 17158</strain>
    </source>
</reference>
<dbReference type="PATRIC" id="fig|1291734.4.peg.1631"/>
<dbReference type="Proteomes" id="UP000051804">
    <property type="component" value="Unassembled WGS sequence"/>
</dbReference>
<dbReference type="InterPro" id="IPR015943">
    <property type="entry name" value="WD40/YVTN_repeat-like_dom_sf"/>
</dbReference>
<evidence type="ECO:0000256" key="1">
    <source>
        <dbReference type="ARBA" id="ARBA00005564"/>
    </source>
</evidence>
<dbReference type="EMBL" id="AZDJ01000022">
    <property type="protein sequence ID" value="KRK72612.1"/>
    <property type="molecule type" value="Genomic_DNA"/>
</dbReference>
<dbReference type="InterPro" id="IPR019405">
    <property type="entry name" value="Lactonase_7-beta_prop"/>
</dbReference>
<dbReference type="PANTHER" id="PTHR30344">
    <property type="entry name" value="6-PHOSPHOGLUCONOLACTONASE-RELATED"/>
    <property type="match status" value="1"/>
</dbReference>
<gene>
    <name evidence="2" type="ORF">FD02_GL001585</name>
</gene>
<dbReference type="AlphaFoldDB" id="A0A0R1JVT5"/>
<proteinExistence type="inferred from homology"/>
<dbReference type="SUPFAM" id="SSF51004">
    <property type="entry name" value="C-terminal (heme d1) domain of cytochrome cd1-nitrite reductase"/>
    <property type="match status" value="1"/>
</dbReference>
<evidence type="ECO:0000313" key="2">
    <source>
        <dbReference type="EMBL" id="KRK72612.1"/>
    </source>
</evidence>
<organism evidence="2 3">
    <name type="scientific">Lacticaseibacillus nasuensis JCM 17158</name>
    <dbReference type="NCBI Taxonomy" id="1291734"/>
    <lineage>
        <taxon>Bacteria</taxon>
        <taxon>Bacillati</taxon>
        <taxon>Bacillota</taxon>
        <taxon>Bacilli</taxon>
        <taxon>Lactobacillales</taxon>
        <taxon>Lactobacillaceae</taxon>
        <taxon>Lacticaseibacillus</taxon>
    </lineage>
</organism>
<dbReference type="Gene3D" id="2.130.10.10">
    <property type="entry name" value="YVTN repeat-like/Quinoprotein amine dehydrogenase"/>
    <property type="match status" value="1"/>
</dbReference>
<dbReference type="RefSeq" id="WP_056951098.1">
    <property type="nucleotide sequence ID" value="NZ_AZDJ01000022.1"/>
</dbReference>
<protein>
    <submittedName>
        <fullName evidence="2">Carboxy-cis,cis-muconate cyclase</fullName>
    </submittedName>
</protein>
<accession>A0A0R1JVT5</accession>
<comment type="similarity">
    <text evidence="1">Belongs to the cycloisomerase 2 family.</text>
</comment>
<dbReference type="PANTHER" id="PTHR30344:SF1">
    <property type="entry name" value="6-PHOSPHOGLUCONOLACTONASE"/>
    <property type="match status" value="1"/>
</dbReference>
<evidence type="ECO:0000313" key="3">
    <source>
        <dbReference type="Proteomes" id="UP000051804"/>
    </source>
</evidence>
<dbReference type="GO" id="GO:0005829">
    <property type="term" value="C:cytosol"/>
    <property type="evidence" value="ECO:0007669"/>
    <property type="project" value="TreeGrafter"/>
</dbReference>
<dbReference type="OrthoDB" id="9790815at2"/>
<comment type="caution">
    <text evidence="2">The sequence shown here is derived from an EMBL/GenBank/DDBJ whole genome shotgun (WGS) entry which is preliminary data.</text>
</comment>